<sequence>MNTVRQSPVPEASDHDESAAAKLWTVYVSEAEKYDKTLVEGWKSDMDGLLIFAGLFSASLTAFLIESYKNLTPDQGAMTIALLTQISRQLDPQLNASSAAALTSIPFIPSTSSLACNTLWFLSLGLSLSCALIATLVEQWCRDFIQRTEMRPSPIIRARIFSYLYFGIQRFGMHTMVEFIPLLLHGSLLLFFAGLVAFFYPINTAIMVVTATLLGLVSITYTCLTVLPMFFSDSPYRTPLSTMAWSLLQQTHALLPLGRRHLLDEEVTVGEAERHIAAKHPSMVQLMERDAAQESGKRDERDARAIVWTVCSLTDSDKFEPFVQALPDLVLGSNGKGSLRAYHNMLNMLLDDPAIRLVPRIEDLLRSCNNGLIPPDILIQRRMACIKALWAIAYFVGSDASKRNAMPLFDLGLLSASQHNFPATMSAPEFRTGTYVANSTPTQRLSWNATAVREKTYLTSAYSIVRWINFSSLLSSIRDISDQLEASPVSEAPAILKDLHHRANNLGFPAYSQILSESILAGPIVAPLVILRRSRERFILSANIEIFTEYLGHCASLDQKPRIFETICSMIRHPELLITETSVQRSLTETFIMIIWRHAGLLHDHAGVHHIDIIAEMILRLIVPSPLLDPKFAYAVAAYIASRAASPQALERCEPGKLCFLLTQYLSHGPGTKTADILWALYVLVVNNTSPGIFDENTLAAISTVPHSPISLGVIVVVKARMLVDSKKPPTRST</sequence>
<accession>A0A8H6X2Z3</accession>
<dbReference type="Pfam" id="PF20153">
    <property type="entry name" value="DUF6535"/>
    <property type="match status" value="1"/>
</dbReference>
<name>A0A8H6X2Z3_9AGAR</name>
<feature type="domain" description="DUF6535" evidence="2">
    <location>
        <begin position="24"/>
        <end position="200"/>
    </location>
</feature>
<evidence type="ECO:0000256" key="1">
    <source>
        <dbReference type="SAM" id="Phobius"/>
    </source>
</evidence>
<organism evidence="3 4">
    <name type="scientific">Mycena venus</name>
    <dbReference type="NCBI Taxonomy" id="2733690"/>
    <lineage>
        <taxon>Eukaryota</taxon>
        <taxon>Fungi</taxon>
        <taxon>Dikarya</taxon>
        <taxon>Basidiomycota</taxon>
        <taxon>Agaricomycotina</taxon>
        <taxon>Agaricomycetes</taxon>
        <taxon>Agaricomycetidae</taxon>
        <taxon>Agaricales</taxon>
        <taxon>Marasmiineae</taxon>
        <taxon>Mycenaceae</taxon>
        <taxon>Mycena</taxon>
    </lineage>
</organism>
<keyword evidence="4" id="KW-1185">Reference proteome</keyword>
<keyword evidence="1" id="KW-0472">Membrane</keyword>
<comment type="caution">
    <text evidence="3">The sequence shown here is derived from an EMBL/GenBank/DDBJ whole genome shotgun (WGS) entry which is preliminary data.</text>
</comment>
<evidence type="ECO:0000259" key="2">
    <source>
        <dbReference type="Pfam" id="PF20153"/>
    </source>
</evidence>
<proteinExistence type="predicted"/>
<dbReference type="EMBL" id="JACAZI010000029">
    <property type="protein sequence ID" value="KAF7333467.1"/>
    <property type="molecule type" value="Genomic_DNA"/>
</dbReference>
<evidence type="ECO:0000313" key="3">
    <source>
        <dbReference type="EMBL" id="KAF7333467.1"/>
    </source>
</evidence>
<dbReference type="InterPro" id="IPR045338">
    <property type="entry name" value="DUF6535"/>
</dbReference>
<gene>
    <name evidence="3" type="ORF">MVEN_02362900</name>
</gene>
<protein>
    <recommendedName>
        <fullName evidence="2">DUF6535 domain-containing protein</fullName>
    </recommendedName>
</protein>
<keyword evidence="1" id="KW-0812">Transmembrane</keyword>
<dbReference type="OrthoDB" id="3221808at2759"/>
<evidence type="ECO:0000313" key="4">
    <source>
        <dbReference type="Proteomes" id="UP000620124"/>
    </source>
</evidence>
<feature type="transmembrane region" description="Helical" evidence="1">
    <location>
        <begin position="179"/>
        <end position="200"/>
    </location>
</feature>
<reference evidence="3" key="1">
    <citation type="submission" date="2020-05" db="EMBL/GenBank/DDBJ databases">
        <title>Mycena genomes resolve the evolution of fungal bioluminescence.</title>
        <authorList>
            <person name="Tsai I.J."/>
        </authorList>
    </citation>
    <scope>NUCLEOTIDE SEQUENCE</scope>
    <source>
        <strain evidence="3">CCC161011</strain>
    </source>
</reference>
<feature type="transmembrane region" description="Helical" evidence="1">
    <location>
        <begin position="206"/>
        <end position="231"/>
    </location>
</feature>
<dbReference type="Proteomes" id="UP000620124">
    <property type="component" value="Unassembled WGS sequence"/>
</dbReference>
<keyword evidence="1" id="KW-1133">Transmembrane helix</keyword>
<dbReference type="AlphaFoldDB" id="A0A8H6X2Z3"/>